<dbReference type="GO" id="GO:0052699">
    <property type="term" value="P:ergothioneine biosynthetic process"/>
    <property type="evidence" value="ECO:0007669"/>
    <property type="project" value="UniProtKB-UniRule"/>
</dbReference>
<evidence type="ECO:0000313" key="7">
    <source>
        <dbReference type="EMBL" id="MBG6137811.1"/>
    </source>
</evidence>
<reference evidence="7" key="1">
    <citation type="submission" date="2020-11" db="EMBL/GenBank/DDBJ databases">
        <title>Sequencing the genomes of 1000 actinobacteria strains.</title>
        <authorList>
            <person name="Klenk H.-P."/>
        </authorList>
    </citation>
    <scope>NUCLEOTIDE SEQUENCE</scope>
    <source>
        <strain evidence="7">DSM 45356</strain>
    </source>
</reference>
<comment type="catalytic activity">
    <reaction evidence="4 5 6">
        <text>L-cysteine + L-glutamate + ATP = gamma-L-glutamyl-L-cysteine + ADP + phosphate + H(+)</text>
        <dbReference type="Rhea" id="RHEA:13285"/>
        <dbReference type="ChEBI" id="CHEBI:15378"/>
        <dbReference type="ChEBI" id="CHEBI:29985"/>
        <dbReference type="ChEBI" id="CHEBI:30616"/>
        <dbReference type="ChEBI" id="CHEBI:35235"/>
        <dbReference type="ChEBI" id="CHEBI:43474"/>
        <dbReference type="ChEBI" id="CHEBI:58173"/>
        <dbReference type="ChEBI" id="CHEBI:456216"/>
        <dbReference type="EC" id="6.3.2.2"/>
    </reaction>
</comment>
<dbReference type="AlphaFoldDB" id="A0A8J7KLC5"/>
<dbReference type="PANTHER" id="PTHR34378">
    <property type="entry name" value="GLUTAMATE--CYSTEINE LIGASE, CHLOROPLASTIC"/>
    <property type="match status" value="1"/>
</dbReference>
<proteinExistence type="inferred from homology"/>
<sequence>MTDMQLTIDLATAHVAAVCLRTGPVERLGVELEWLVRDAADPAAPVPLDRVRQTVKDCGELPGGGQLTCEPGGQLELSSGAGLGLAGCLADTVADLRILRAAAHANNLDLIGYGLDPLRPPRRILDAPRYRAMAEYFAPYSPAGQLMMCSTASVQVCVDAGHGSGGDRWRLAHALGPVLVAAFANSALREGRPTGWKSTRWAVWDALDPARTRPVTLRANEDLRGAYARYVLDAPVMCVRDGSGVWRVPQGLTFRQWIASPGVRPPGLDDLDYHLSTLFPPVRARGYLELRMIDAQPGDGWQVPLAVVSALMDDPVAASAALAATEEVRGAWQAAARWGLSTPVMARAARECFEAAAAALERTGAPAEVRSAVRDFREAYVERGRCPADDCL</sequence>
<keyword evidence="1 5" id="KW-0436">Ligase</keyword>
<dbReference type="GO" id="GO:0006750">
    <property type="term" value="P:glutathione biosynthetic process"/>
    <property type="evidence" value="ECO:0007669"/>
    <property type="project" value="UniProtKB-UniRule"/>
</dbReference>
<dbReference type="PIRSF" id="PIRSF017901">
    <property type="entry name" value="GCL"/>
    <property type="match status" value="1"/>
</dbReference>
<dbReference type="InterPro" id="IPR006336">
    <property type="entry name" value="GCS2"/>
</dbReference>
<dbReference type="SUPFAM" id="SSF55931">
    <property type="entry name" value="Glutamine synthetase/guanido kinase"/>
    <property type="match status" value="1"/>
</dbReference>
<evidence type="ECO:0000256" key="6">
    <source>
        <dbReference type="PIRNR" id="PIRNR017901"/>
    </source>
</evidence>
<dbReference type="Proteomes" id="UP000622552">
    <property type="component" value="Unassembled WGS sequence"/>
</dbReference>
<dbReference type="GO" id="GO:0004357">
    <property type="term" value="F:glutamate-cysteine ligase activity"/>
    <property type="evidence" value="ECO:0007669"/>
    <property type="project" value="UniProtKB-UniRule"/>
</dbReference>
<dbReference type="InterPro" id="IPR035434">
    <property type="entry name" value="GCL_bact_plant"/>
</dbReference>
<comment type="pathway">
    <text evidence="5">Amino-acid biosynthesis; ergothioneine biosynthesis.</text>
</comment>
<evidence type="ECO:0000256" key="1">
    <source>
        <dbReference type="ARBA" id="ARBA00022598"/>
    </source>
</evidence>
<evidence type="ECO:0000256" key="4">
    <source>
        <dbReference type="ARBA" id="ARBA00048819"/>
    </source>
</evidence>
<keyword evidence="2 5" id="KW-0547">Nucleotide-binding</keyword>
<keyword evidence="3 5" id="KW-0067">ATP-binding</keyword>
<dbReference type="EMBL" id="JADOUF010000001">
    <property type="protein sequence ID" value="MBG6137811.1"/>
    <property type="molecule type" value="Genomic_DNA"/>
</dbReference>
<dbReference type="Gene3D" id="3.30.590.20">
    <property type="match status" value="1"/>
</dbReference>
<dbReference type="EC" id="6.3.2.2" evidence="5"/>
<protein>
    <recommendedName>
        <fullName evidence="5">Glutamate--cysteine ligase EgtA</fullName>
        <ecNumber evidence="5">6.3.2.2</ecNumber>
    </recommendedName>
    <alternativeName>
        <fullName evidence="5">Gamma-glutamylcysteine synthase</fullName>
        <shortName evidence="5">GCS</shortName>
        <shortName evidence="5">Gamma-ECS</shortName>
    </alternativeName>
</protein>
<comment type="similarity">
    <text evidence="5 6">Belongs to the glutamate--cysteine ligase type 2 family. EgtA subfamily.</text>
</comment>
<dbReference type="HAMAP" id="MF_02034">
    <property type="entry name" value="EgtA"/>
    <property type="match status" value="1"/>
</dbReference>
<name>A0A8J7KLC5_9ACTN</name>
<dbReference type="RefSeq" id="WP_197004633.1">
    <property type="nucleotide sequence ID" value="NZ_BONS01000024.1"/>
</dbReference>
<evidence type="ECO:0000256" key="2">
    <source>
        <dbReference type="ARBA" id="ARBA00022741"/>
    </source>
</evidence>
<evidence type="ECO:0000256" key="3">
    <source>
        <dbReference type="ARBA" id="ARBA00022840"/>
    </source>
</evidence>
<evidence type="ECO:0000313" key="8">
    <source>
        <dbReference type="Proteomes" id="UP000622552"/>
    </source>
</evidence>
<dbReference type="UniPathway" id="UPA01014"/>
<dbReference type="NCBIfam" id="TIGR03444">
    <property type="entry name" value="EgtA_Cys_ligase"/>
    <property type="match status" value="1"/>
</dbReference>
<dbReference type="GO" id="GO:0005524">
    <property type="term" value="F:ATP binding"/>
    <property type="evidence" value="ECO:0007669"/>
    <property type="project" value="UniProtKB-UniRule"/>
</dbReference>
<gene>
    <name evidence="5" type="primary">egtA</name>
    <name evidence="7" type="ORF">IW245_004005</name>
</gene>
<dbReference type="PANTHER" id="PTHR34378:SF1">
    <property type="entry name" value="GLUTAMATE--CYSTEINE LIGASE, CHLOROPLASTIC"/>
    <property type="match status" value="1"/>
</dbReference>
<comment type="function">
    <text evidence="5">Catalyzes the synthesis of gamma-glutamylcysteine (gamma-GC). This compound is used as substrate for the biosynthesis of the low-molecular thiol compound ergothioneine.</text>
</comment>
<dbReference type="InterPro" id="IPR014746">
    <property type="entry name" value="Gln_synth/guanido_kin_cat_dom"/>
</dbReference>
<dbReference type="InterPro" id="IPR017809">
    <property type="entry name" value="EgtA_Actinobacteria"/>
</dbReference>
<keyword evidence="8" id="KW-1185">Reference proteome</keyword>
<organism evidence="7 8">
    <name type="scientific">Longispora fulva</name>
    <dbReference type="NCBI Taxonomy" id="619741"/>
    <lineage>
        <taxon>Bacteria</taxon>
        <taxon>Bacillati</taxon>
        <taxon>Actinomycetota</taxon>
        <taxon>Actinomycetes</taxon>
        <taxon>Micromonosporales</taxon>
        <taxon>Micromonosporaceae</taxon>
        <taxon>Longispora</taxon>
    </lineage>
</organism>
<accession>A0A8J7KLC5</accession>
<evidence type="ECO:0000256" key="5">
    <source>
        <dbReference type="HAMAP-Rule" id="MF_02034"/>
    </source>
</evidence>
<comment type="caution">
    <text evidence="7">The sequence shown here is derived from an EMBL/GenBank/DDBJ whole genome shotgun (WGS) entry which is preliminary data.</text>
</comment>
<dbReference type="Pfam" id="PF04107">
    <property type="entry name" value="GCS2"/>
    <property type="match status" value="1"/>
</dbReference>